<organism evidence="1 2">
    <name type="scientific">Autumnicola tepida</name>
    <dbReference type="NCBI Taxonomy" id="3075595"/>
    <lineage>
        <taxon>Bacteria</taxon>
        <taxon>Pseudomonadati</taxon>
        <taxon>Bacteroidota</taxon>
        <taxon>Flavobacteriia</taxon>
        <taxon>Flavobacteriales</taxon>
        <taxon>Flavobacteriaceae</taxon>
        <taxon>Autumnicola</taxon>
    </lineage>
</organism>
<evidence type="ECO:0000313" key="1">
    <source>
        <dbReference type="EMBL" id="MDT0641274.1"/>
    </source>
</evidence>
<dbReference type="InterPro" id="IPR018841">
    <property type="entry name" value="DUF2442"/>
</dbReference>
<dbReference type="Proteomes" id="UP001262889">
    <property type="component" value="Unassembled WGS sequence"/>
</dbReference>
<keyword evidence="2" id="KW-1185">Reference proteome</keyword>
<dbReference type="EMBL" id="JAVRHQ010000001">
    <property type="protein sequence ID" value="MDT0641274.1"/>
    <property type="molecule type" value="Genomic_DNA"/>
</dbReference>
<comment type="caution">
    <text evidence="1">The sequence shown here is derived from an EMBL/GenBank/DDBJ whole genome shotgun (WGS) entry which is preliminary data.</text>
</comment>
<gene>
    <name evidence="1" type="ORF">RM553_00385</name>
</gene>
<dbReference type="RefSeq" id="WP_311532893.1">
    <property type="nucleotide sequence ID" value="NZ_JAVRHQ010000001.1"/>
</dbReference>
<evidence type="ECO:0000313" key="2">
    <source>
        <dbReference type="Proteomes" id="UP001262889"/>
    </source>
</evidence>
<reference evidence="1 2" key="1">
    <citation type="submission" date="2023-09" db="EMBL/GenBank/DDBJ databases">
        <authorList>
            <person name="Rey-Velasco X."/>
        </authorList>
    </citation>
    <scope>NUCLEOTIDE SEQUENCE [LARGE SCALE GENOMIC DNA]</scope>
    <source>
        <strain evidence="1 2">F363</strain>
    </source>
</reference>
<name>A0ABU3C4K9_9FLAO</name>
<dbReference type="Pfam" id="PF10387">
    <property type="entry name" value="DUF2442"/>
    <property type="match status" value="1"/>
</dbReference>
<sequence length="87" mass="9982">MSKIADLNIKVQRVFFRENKIFFALEDGREIGAPLDWYPNLEKATDSQRYNFSISPGGYGVHWEELDEDLSAIGMLSLGEESKKQIK</sequence>
<protein>
    <submittedName>
        <fullName evidence="1">DUF2442 domain-containing protein</fullName>
    </submittedName>
</protein>
<proteinExistence type="predicted"/>
<dbReference type="Gene3D" id="3.30.2020.40">
    <property type="entry name" value="Uncharacterised protein PF10387, DUF2442"/>
    <property type="match status" value="1"/>
</dbReference>
<accession>A0ABU3C4K9</accession>